<evidence type="ECO:0000313" key="2">
    <source>
        <dbReference type="Proteomes" id="UP000316213"/>
    </source>
</evidence>
<sequence>MPERIDESWNHWFQIARLGRYASPEAPADLGTTYGDVLQKAYSEGAYAAPVPFLKGLSADELETIQNANWLADPIRVDSLTEEGALNLLIPAAAQVDLNYDGLVFLVVVGSSSRSVPN</sequence>
<evidence type="ECO:0000313" key="1">
    <source>
        <dbReference type="EMBL" id="TWU04002.1"/>
    </source>
</evidence>
<gene>
    <name evidence="1" type="ORF">Pla100_09380</name>
</gene>
<proteinExistence type="predicted"/>
<dbReference type="AlphaFoldDB" id="A0A5C6AY41"/>
<organism evidence="1 2">
    <name type="scientific">Neorhodopirellula pilleata</name>
    <dbReference type="NCBI Taxonomy" id="2714738"/>
    <lineage>
        <taxon>Bacteria</taxon>
        <taxon>Pseudomonadati</taxon>
        <taxon>Planctomycetota</taxon>
        <taxon>Planctomycetia</taxon>
        <taxon>Pirellulales</taxon>
        <taxon>Pirellulaceae</taxon>
        <taxon>Neorhodopirellula</taxon>
    </lineage>
</organism>
<keyword evidence="2" id="KW-1185">Reference proteome</keyword>
<accession>A0A5C6AY41</accession>
<dbReference type="EMBL" id="SJPM01000001">
    <property type="protein sequence ID" value="TWU04002.1"/>
    <property type="molecule type" value="Genomic_DNA"/>
</dbReference>
<protein>
    <submittedName>
        <fullName evidence="1">Uncharacterized protein</fullName>
    </submittedName>
</protein>
<reference evidence="1 2" key="1">
    <citation type="submission" date="2019-02" db="EMBL/GenBank/DDBJ databases">
        <title>Deep-cultivation of Planctomycetes and their phenomic and genomic characterization uncovers novel biology.</title>
        <authorList>
            <person name="Wiegand S."/>
            <person name="Jogler M."/>
            <person name="Boedeker C."/>
            <person name="Pinto D."/>
            <person name="Vollmers J."/>
            <person name="Rivas-Marin E."/>
            <person name="Kohn T."/>
            <person name="Peeters S.H."/>
            <person name="Heuer A."/>
            <person name="Rast P."/>
            <person name="Oberbeckmann S."/>
            <person name="Bunk B."/>
            <person name="Jeske O."/>
            <person name="Meyerdierks A."/>
            <person name="Storesund J.E."/>
            <person name="Kallscheuer N."/>
            <person name="Luecker S."/>
            <person name="Lage O.M."/>
            <person name="Pohl T."/>
            <person name="Merkel B.J."/>
            <person name="Hornburger P."/>
            <person name="Mueller R.-W."/>
            <person name="Bruemmer F."/>
            <person name="Labrenz M."/>
            <person name="Spormann A.M."/>
            <person name="Op Den Camp H."/>
            <person name="Overmann J."/>
            <person name="Amann R."/>
            <person name="Jetten M.S.M."/>
            <person name="Mascher T."/>
            <person name="Medema M.H."/>
            <person name="Devos D.P."/>
            <person name="Kaster A.-K."/>
            <person name="Ovreas L."/>
            <person name="Rohde M."/>
            <person name="Galperin M.Y."/>
            <person name="Jogler C."/>
        </authorList>
    </citation>
    <scope>NUCLEOTIDE SEQUENCE [LARGE SCALE GENOMIC DNA]</scope>
    <source>
        <strain evidence="1 2">Pla100</strain>
    </source>
</reference>
<comment type="caution">
    <text evidence="1">The sequence shown here is derived from an EMBL/GenBank/DDBJ whole genome shotgun (WGS) entry which is preliminary data.</text>
</comment>
<name>A0A5C6AY41_9BACT</name>
<dbReference type="Proteomes" id="UP000316213">
    <property type="component" value="Unassembled WGS sequence"/>
</dbReference>